<sequence length="302" mass="33208">MKIFHTVAFIGCFILLSGIFSGQLVVSAQTESGQKNIFPAVPPEALAPLGTLLAESSLFDVNSESAGVRADTNNAGLITRVAPGELLPVSVKLSNFGGGTRVDVLLRYGIFSDEEKEIYVATETVAVETTASFVKNLQIPIDTAPGTYVAKTSIIYQGQLVPAATQFSFEVERKIFGIFQSDFWKYGIVILVIVVVLWWLSRTISRHRRTLRTTPFDYSNVPHATRTFYEIISDTIMQMRDRVGDSALIIASNIDGLKIENETGKVLSVTGRPGKIVADLVSEYEKLLGKKVSFSFRKEKTD</sequence>
<proteinExistence type="predicted"/>
<evidence type="ECO:0000313" key="2">
    <source>
        <dbReference type="EMBL" id="OHA29785.1"/>
    </source>
</evidence>
<reference evidence="2 3" key="1">
    <citation type="journal article" date="2016" name="Nat. Commun.">
        <title>Thousands of microbial genomes shed light on interconnected biogeochemical processes in an aquifer system.</title>
        <authorList>
            <person name="Anantharaman K."/>
            <person name="Brown C.T."/>
            <person name="Hug L.A."/>
            <person name="Sharon I."/>
            <person name="Castelle C.J."/>
            <person name="Probst A.J."/>
            <person name="Thomas B.C."/>
            <person name="Singh A."/>
            <person name="Wilkins M.J."/>
            <person name="Karaoz U."/>
            <person name="Brodie E.L."/>
            <person name="Williams K.H."/>
            <person name="Hubbard S.S."/>
            <person name="Banfield J.F."/>
        </authorList>
    </citation>
    <scope>NUCLEOTIDE SEQUENCE [LARGE SCALE GENOMIC DNA]</scope>
</reference>
<keyword evidence="1" id="KW-1133">Transmembrane helix</keyword>
<organism evidence="2 3">
    <name type="scientific">Candidatus Taylorbacteria bacterium RIFCSPHIGHO2_12_FULL_45_16</name>
    <dbReference type="NCBI Taxonomy" id="1802315"/>
    <lineage>
        <taxon>Bacteria</taxon>
        <taxon>Candidatus Tayloriibacteriota</taxon>
    </lineage>
</organism>
<evidence type="ECO:0000313" key="3">
    <source>
        <dbReference type="Proteomes" id="UP000178089"/>
    </source>
</evidence>
<evidence type="ECO:0008006" key="4">
    <source>
        <dbReference type="Google" id="ProtNLM"/>
    </source>
</evidence>
<keyword evidence="1" id="KW-0472">Membrane</keyword>
<name>A0A1G2N0R4_9BACT</name>
<evidence type="ECO:0000256" key="1">
    <source>
        <dbReference type="SAM" id="Phobius"/>
    </source>
</evidence>
<gene>
    <name evidence="2" type="ORF">A3F51_03635</name>
</gene>
<protein>
    <recommendedName>
        <fullName evidence="4">CARDB domain-containing protein</fullName>
    </recommendedName>
</protein>
<dbReference type="EMBL" id="MHRT01000001">
    <property type="protein sequence ID" value="OHA29785.1"/>
    <property type="molecule type" value="Genomic_DNA"/>
</dbReference>
<dbReference type="AlphaFoldDB" id="A0A1G2N0R4"/>
<dbReference type="STRING" id="1802315.A3F51_03635"/>
<dbReference type="Proteomes" id="UP000178089">
    <property type="component" value="Unassembled WGS sequence"/>
</dbReference>
<keyword evidence="1" id="KW-0812">Transmembrane</keyword>
<feature type="transmembrane region" description="Helical" evidence="1">
    <location>
        <begin position="183"/>
        <end position="200"/>
    </location>
</feature>
<accession>A0A1G2N0R4</accession>
<comment type="caution">
    <text evidence="2">The sequence shown here is derived from an EMBL/GenBank/DDBJ whole genome shotgun (WGS) entry which is preliminary data.</text>
</comment>